<evidence type="ECO:0000256" key="1">
    <source>
        <dbReference type="SAM" id="MobiDB-lite"/>
    </source>
</evidence>
<reference evidence="2 3" key="1">
    <citation type="submission" date="2021-07" db="EMBL/GenBank/DDBJ databases">
        <title>Whole Genome Sequence of Nocardia Iowensis.</title>
        <authorList>
            <person name="Lamm A."/>
            <person name="Collins-Fairclough A.M."/>
            <person name="Bunk B."/>
            <person name="Sproer C."/>
        </authorList>
    </citation>
    <scope>NUCLEOTIDE SEQUENCE [LARGE SCALE GENOMIC DNA]</scope>
    <source>
        <strain evidence="2 3">NRRL 5646</strain>
    </source>
</reference>
<dbReference type="Proteomes" id="UP000694257">
    <property type="component" value="Chromosome"/>
</dbReference>
<feature type="region of interest" description="Disordered" evidence="1">
    <location>
        <begin position="401"/>
        <end position="420"/>
    </location>
</feature>
<keyword evidence="3" id="KW-1185">Reference proteome</keyword>
<gene>
    <name evidence="2" type="ORF">KV110_40620</name>
</gene>
<evidence type="ECO:0000313" key="2">
    <source>
        <dbReference type="EMBL" id="QXN91536.1"/>
    </source>
</evidence>
<proteinExistence type="predicted"/>
<protein>
    <recommendedName>
        <fullName evidence="4">ESX-1 secretion-associated protein EspA/EspE-like domain-containing protein</fullName>
    </recommendedName>
</protein>
<sequence>MAETFAANPSEIAGLSNLVTSIAGDALLASSFVAKEGKAADWLHGPIIDTLVAPINDAADWMSQRHALLANTTLGTSTELNKAAWMYHSQDQKTYAELNAHTESILSVDDSAEETGVTAQYVGPATYPKPESFKLESPAANKEELAGLIAEVFPVLGSVNESIKSITRAAGTEYDPLVQCLEPVPGNWSEIRRLGEVYKAAGNGLEACGKNLESGVKRIDGSTGGKPHWDGKASVAFSEWAAKQAAAMKWEGPVGRIVSDCAGKVSDEIRSGIKLILEKLWGMLNKYVDFDDIKGALKSVANILSAAVPGLGAARIAKLVYDIGVLIKAAIDVVGKIKELADAFKKLLDIIKDPVGQLKENAKQKLEEAVAPVTKKIDDATRVAALGKDIEQISHYGDTVNRPTQSYDAGSGTAPWENAV</sequence>
<name>A0ABX8RQI2_NOCIO</name>
<dbReference type="RefSeq" id="WP_218472388.1">
    <property type="nucleotide sequence ID" value="NZ_BAABJN010000014.1"/>
</dbReference>
<evidence type="ECO:0008006" key="4">
    <source>
        <dbReference type="Google" id="ProtNLM"/>
    </source>
</evidence>
<evidence type="ECO:0000313" key="3">
    <source>
        <dbReference type="Proteomes" id="UP000694257"/>
    </source>
</evidence>
<organism evidence="2 3">
    <name type="scientific">Nocardia iowensis</name>
    <dbReference type="NCBI Taxonomy" id="204891"/>
    <lineage>
        <taxon>Bacteria</taxon>
        <taxon>Bacillati</taxon>
        <taxon>Actinomycetota</taxon>
        <taxon>Actinomycetes</taxon>
        <taxon>Mycobacteriales</taxon>
        <taxon>Nocardiaceae</taxon>
        <taxon>Nocardia</taxon>
    </lineage>
</organism>
<accession>A0ABX8RQI2</accession>
<dbReference type="EMBL" id="CP078145">
    <property type="protein sequence ID" value="QXN91536.1"/>
    <property type="molecule type" value="Genomic_DNA"/>
</dbReference>